<organism evidence="5 6">
    <name type="scientific">Planotetraspora mira</name>
    <dbReference type="NCBI Taxonomy" id="58121"/>
    <lineage>
        <taxon>Bacteria</taxon>
        <taxon>Bacillati</taxon>
        <taxon>Actinomycetota</taxon>
        <taxon>Actinomycetes</taxon>
        <taxon>Streptosporangiales</taxon>
        <taxon>Streptosporangiaceae</taxon>
        <taxon>Planotetraspora</taxon>
    </lineage>
</organism>
<dbReference type="SUPFAM" id="SSF53335">
    <property type="entry name" value="S-adenosyl-L-methionine-dependent methyltransferases"/>
    <property type="match status" value="1"/>
</dbReference>
<dbReference type="AlphaFoldDB" id="A0A8J3X4V0"/>
<dbReference type="GO" id="GO:0008168">
    <property type="term" value="F:methyltransferase activity"/>
    <property type="evidence" value="ECO:0007669"/>
    <property type="project" value="UniProtKB-KW"/>
</dbReference>
<name>A0A8J3X4V0_9ACTN</name>
<evidence type="ECO:0000256" key="1">
    <source>
        <dbReference type="ARBA" id="ARBA00022603"/>
    </source>
</evidence>
<dbReference type="InterPro" id="IPR029063">
    <property type="entry name" value="SAM-dependent_MTases_sf"/>
</dbReference>
<dbReference type="Gene3D" id="3.40.50.150">
    <property type="entry name" value="Vaccinia Virus protein VP39"/>
    <property type="match status" value="1"/>
</dbReference>
<dbReference type="EMBL" id="BOOO01000002">
    <property type="protein sequence ID" value="GII27004.1"/>
    <property type="molecule type" value="Genomic_DNA"/>
</dbReference>
<keyword evidence="2" id="KW-0808">Transferase</keyword>
<reference evidence="5 6" key="1">
    <citation type="submission" date="2021-01" db="EMBL/GenBank/DDBJ databases">
        <title>Whole genome shotgun sequence of Planotetraspora mira NBRC 15435.</title>
        <authorList>
            <person name="Komaki H."/>
            <person name="Tamura T."/>
        </authorList>
    </citation>
    <scope>NUCLEOTIDE SEQUENCE [LARGE SCALE GENOMIC DNA]</scope>
    <source>
        <strain evidence="5 6">NBRC 15435</strain>
    </source>
</reference>
<protein>
    <recommendedName>
        <fullName evidence="4">Methyltransferase domain-containing protein</fullName>
    </recommendedName>
</protein>
<dbReference type="CDD" id="cd02440">
    <property type="entry name" value="AdoMet_MTases"/>
    <property type="match status" value="1"/>
</dbReference>
<comment type="caution">
    <text evidence="5">The sequence shown here is derived from an EMBL/GenBank/DDBJ whole genome shotgun (WGS) entry which is preliminary data.</text>
</comment>
<keyword evidence="1" id="KW-0489">Methyltransferase</keyword>
<evidence type="ECO:0000256" key="2">
    <source>
        <dbReference type="ARBA" id="ARBA00022679"/>
    </source>
</evidence>
<evidence type="ECO:0000256" key="3">
    <source>
        <dbReference type="ARBA" id="ARBA00022691"/>
    </source>
</evidence>
<accession>A0A8J3X4V0</accession>
<evidence type="ECO:0000259" key="4">
    <source>
        <dbReference type="Pfam" id="PF13649"/>
    </source>
</evidence>
<dbReference type="Proteomes" id="UP000650628">
    <property type="component" value="Unassembled WGS sequence"/>
</dbReference>
<feature type="domain" description="Methyltransferase" evidence="4">
    <location>
        <begin position="55"/>
        <end position="145"/>
    </location>
</feature>
<evidence type="ECO:0000313" key="5">
    <source>
        <dbReference type="EMBL" id="GII27004.1"/>
    </source>
</evidence>
<keyword evidence="6" id="KW-1185">Reference proteome</keyword>
<dbReference type="GO" id="GO:0032259">
    <property type="term" value="P:methylation"/>
    <property type="evidence" value="ECO:0007669"/>
    <property type="project" value="UniProtKB-KW"/>
</dbReference>
<dbReference type="InterPro" id="IPR041698">
    <property type="entry name" value="Methyltransf_25"/>
</dbReference>
<dbReference type="PANTHER" id="PTHR43464">
    <property type="entry name" value="METHYLTRANSFERASE"/>
    <property type="match status" value="1"/>
</dbReference>
<sequence length="268" mass="29192">MLGVMTESRQLAPKIMDYYLQGKEDGRLRSGRGRLEFWRTQDVLRRLLPAVPARILDVGGGSGVHAEWLAADGHRVELVDPVPAHVEQASGLPGVIARVGDARHLDEPDGSADAVLLLGPLYHLTERADRVRALAQARRVTRPGGLVVAATIARWAAVHDMIRLGRYAEEHVRSAVDESARTGTLDGDASVGFTTAYLHDPGEVLTEFADAGLPGAERYALEGVFALYAEEWLDDPGRRALLLDVARRTENEPELLGFGHMLTVARVS</sequence>
<keyword evidence="3" id="KW-0949">S-adenosyl-L-methionine</keyword>
<dbReference type="PANTHER" id="PTHR43464:SF19">
    <property type="entry name" value="UBIQUINONE BIOSYNTHESIS O-METHYLTRANSFERASE, MITOCHONDRIAL"/>
    <property type="match status" value="1"/>
</dbReference>
<dbReference type="Pfam" id="PF13649">
    <property type="entry name" value="Methyltransf_25"/>
    <property type="match status" value="1"/>
</dbReference>
<evidence type="ECO:0000313" key="6">
    <source>
        <dbReference type="Proteomes" id="UP000650628"/>
    </source>
</evidence>
<gene>
    <name evidence="5" type="ORF">Pmi06nite_04460</name>
</gene>
<proteinExistence type="predicted"/>